<accession>A0AAE1ZL04</accession>
<comment type="caution">
    <text evidence="2">The sequence shown here is derived from an EMBL/GenBank/DDBJ whole genome shotgun (WGS) entry which is preliminary data.</text>
</comment>
<dbReference type="Proteomes" id="UP001292079">
    <property type="component" value="Unassembled WGS sequence"/>
</dbReference>
<gene>
    <name evidence="2" type="ORF">MN116_001057</name>
</gene>
<evidence type="ECO:0000313" key="3">
    <source>
        <dbReference type="Proteomes" id="UP001292079"/>
    </source>
</evidence>
<dbReference type="EMBL" id="JALJAT010000001">
    <property type="protein sequence ID" value="KAK4475802.1"/>
    <property type="molecule type" value="Genomic_DNA"/>
</dbReference>
<feature type="region of interest" description="Disordered" evidence="1">
    <location>
        <begin position="1"/>
        <end position="23"/>
    </location>
</feature>
<proteinExistence type="predicted"/>
<keyword evidence="3" id="KW-1185">Reference proteome</keyword>
<evidence type="ECO:0000313" key="2">
    <source>
        <dbReference type="EMBL" id="KAK4475802.1"/>
    </source>
</evidence>
<reference evidence="2" key="2">
    <citation type="journal article" date="2023" name="Infect Dis Poverty">
        <title>Chromosome-scale genome of the human blood fluke Schistosoma mekongi and its implications for public health.</title>
        <authorList>
            <person name="Zhou M."/>
            <person name="Xu L."/>
            <person name="Xu D."/>
            <person name="Chen W."/>
            <person name="Khan J."/>
            <person name="Hu Y."/>
            <person name="Huang H."/>
            <person name="Wei H."/>
            <person name="Zhang Y."/>
            <person name="Chusongsang P."/>
            <person name="Tanasarnprasert K."/>
            <person name="Hu X."/>
            <person name="Limpanont Y."/>
            <person name="Lv Z."/>
        </authorList>
    </citation>
    <scope>NUCLEOTIDE SEQUENCE</scope>
    <source>
        <strain evidence="2">LV_2022a</strain>
    </source>
</reference>
<sequence>MAENIVKKEDVNISQSQKSTKRRTFERQQFPYLDLCPREKQSYLNSISRIHKGRLLREMKKEHTITKLPMASKKVKFRPLRCKSVSRCSSPPCNSSCCNSKHNGRFPSLAENRLVFSKNGNISVRRKKRTRPSAACVDLLNLPPIPLNLKMTKSFNSNQINCACPFKSRTTIITEKDLDLIIPQLLKHQPNSGSSSHMLCCSPYHQQSYKISRHVTPTQITNIRALETLWCKKLRELQKDMNYKLAEHPKTKFQTKNHPINGRCVPHDTIFRDMQDRDLFQWSNNTPILDYPERSLPIACPATNSIF</sequence>
<name>A0AAE1ZL04_SCHME</name>
<reference evidence="2" key="1">
    <citation type="submission" date="2022-04" db="EMBL/GenBank/DDBJ databases">
        <authorList>
            <person name="Xu L."/>
            <person name="Lv Z."/>
        </authorList>
    </citation>
    <scope>NUCLEOTIDE SEQUENCE</scope>
    <source>
        <strain evidence="2">LV_2022a</strain>
    </source>
</reference>
<evidence type="ECO:0000256" key="1">
    <source>
        <dbReference type="SAM" id="MobiDB-lite"/>
    </source>
</evidence>
<organism evidence="2 3">
    <name type="scientific">Schistosoma mekongi</name>
    <name type="common">Parasitic worm</name>
    <dbReference type="NCBI Taxonomy" id="38744"/>
    <lineage>
        <taxon>Eukaryota</taxon>
        <taxon>Metazoa</taxon>
        <taxon>Spiralia</taxon>
        <taxon>Lophotrochozoa</taxon>
        <taxon>Platyhelminthes</taxon>
        <taxon>Trematoda</taxon>
        <taxon>Digenea</taxon>
        <taxon>Strigeidida</taxon>
        <taxon>Schistosomatoidea</taxon>
        <taxon>Schistosomatidae</taxon>
        <taxon>Schistosoma</taxon>
    </lineage>
</organism>
<protein>
    <submittedName>
        <fullName evidence="2">Uncharacterized protein</fullName>
    </submittedName>
</protein>
<dbReference type="AlphaFoldDB" id="A0AAE1ZL04"/>
<feature type="compositionally biased region" description="Basic and acidic residues" evidence="1">
    <location>
        <begin position="1"/>
        <end position="11"/>
    </location>
</feature>